<evidence type="ECO:0000256" key="2">
    <source>
        <dbReference type="ARBA" id="ARBA00022679"/>
    </source>
</evidence>
<dbReference type="EMBL" id="BBMS01000022">
    <property type="protein sequence ID" value="GAL26836.1"/>
    <property type="molecule type" value="Genomic_DNA"/>
</dbReference>
<dbReference type="Gene3D" id="1.50.10.10">
    <property type="match status" value="1"/>
</dbReference>
<evidence type="ECO:0000259" key="3">
    <source>
        <dbReference type="Pfam" id="PF03633"/>
    </source>
</evidence>
<dbReference type="Gene3D" id="2.60.420.10">
    <property type="entry name" value="Maltose phosphorylase, domain 3"/>
    <property type="match status" value="1"/>
</dbReference>
<protein>
    <submittedName>
        <fullName evidence="5">Chitobiose phosphorylase</fullName>
    </submittedName>
</protein>
<evidence type="ECO:0000259" key="4">
    <source>
        <dbReference type="Pfam" id="PF17167"/>
    </source>
</evidence>
<sequence>MKYYDALNPYNQNDMIETRITEPYSYVQFIMGRDHQDHGRANHPWLTGTSGWAYFAATNYILGVRLSFDGLVVDPCIPTEWPGFEVTRQWRGATYQITVENPNNVSKGVQSITLNGQAIQARSRLKPKERKPSTCCSRLTSARWSLVRTHRT</sequence>
<evidence type="ECO:0000313" key="6">
    <source>
        <dbReference type="Proteomes" id="UP000029223"/>
    </source>
</evidence>
<feature type="domain" description="Glycosyl hydrolase 94 catalytic" evidence="4">
    <location>
        <begin position="1"/>
        <end position="63"/>
    </location>
</feature>
<dbReference type="InterPro" id="IPR008928">
    <property type="entry name" value="6-hairpin_glycosidase_sf"/>
</dbReference>
<accession>A0ABQ0JDN0</accession>
<keyword evidence="1" id="KW-0328">Glycosyltransferase</keyword>
<reference evidence="6" key="2">
    <citation type="submission" date="2014-09" db="EMBL/GenBank/DDBJ databases">
        <authorList>
            <consortium name="NBRP consortium"/>
            <person name="Sawabe T."/>
            <person name="Meirelles P."/>
            <person name="Nakanishi M."/>
            <person name="Sayaka M."/>
            <person name="Hattori M."/>
            <person name="Ohkuma M."/>
        </authorList>
    </citation>
    <scope>NUCLEOTIDE SEQUENCE [LARGE SCALE GENOMIC DNA]</scope>
    <source>
        <strain evidence="6">JCM 19239</strain>
    </source>
</reference>
<organism evidence="5 6">
    <name type="scientific">Vibrio variabilis</name>
    <dbReference type="NCBI Taxonomy" id="990271"/>
    <lineage>
        <taxon>Bacteria</taxon>
        <taxon>Pseudomonadati</taxon>
        <taxon>Pseudomonadota</taxon>
        <taxon>Gammaproteobacteria</taxon>
        <taxon>Vibrionales</taxon>
        <taxon>Vibrionaceae</taxon>
        <taxon>Vibrio</taxon>
    </lineage>
</organism>
<feature type="domain" description="Glycoside hydrolase family 65 C-terminal" evidence="3">
    <location>
        <begin position="69"/>
        <end position="102"/>
    </location>
</feature>
<reference evidence="6" key="1">
    <citation type="submission" date="2014-09" db="EMBL/GenBank/DDBJ databases">
        <title>Vibrio variabilis JCM 19239. (C206) whole genome shotgun sequence.</title>
        <authorList>
            <person name="Sawabe T."/>
            <person name="Meirelles P."/>
            <person name="Nakanishi M."/>
            <person name="Sayaka M."/>
            <person name="Hattori M."/>
            <person name="Ohkuma M."/>
        </authorList>
    </citation>
    <scope>NUCLEOTIDE SEQUENCE [LARGE SCALE GENOMIC DNA]</scope>
    <source>
        <strain evidence="6">JCM 19239</strain>
    </source>
</reference>
<dbReference type="SUPFAM" id="SSF48208">
    <property type="entry name" value="Six-hairpin glycosidases"/>
    <property type="match status" value="1"/>
</dbReference>
<proteinExistence type="predicted"/>
<dbReference type="PANTHER" id="PTHR37469">
    <property type="entry name" value="CELLOBIONIC ACID PHOSPHORYLASE-RELATED"/>
    <property type="match status" value="1"/>
</dbReference>
<dbReference type="PANTHER" id="PTHR37469:SF3">
    <property type="entry name" value="PUTATIVE-RELATED"/>
    <property type="match status" value="1"/>
</dbReference>
<keyword evidence="2" id="KW-0808">Transferase</keyword>
<dbReference type="Proteomes" id="UP000029223">
    <property type="component" value="Unassembled WGS sequence"/>
</dbReference>
<evidence type="ECO:0000256" key="1">
    <source>
        <dbReference type="ARBA" id="ARBA00022676"/>
    </source>
</evidence>
<dbReference type="InterPro" id="IPR033432">
    <property type="entry name" value="GH94_catalytic"/>
</dbReference>
<dbReference type="Pfam" id="PF17167">
    <property type="entry name" value="Glyco_hydro_94"/>
    <property type="match status" value="1"/>
</dbReference>
<comment type="caution">
    <text evidence="5">The sequence shown here is derived from an EMBL/GenBank/DDBJ whole genome shotgun (WGS) entry which is preliminary data.</text>
</comment>
<dbReference type="Pfam" id="PF03633">
    <property type="entry name" value="Glyco_hydro_65C"/>
    <property type="match status" value="1"/>
</dbReference>
<dbReference type="InterPro" id="IPR005194">
    <property type="entry name" value="Glyco_hydro_65_C"/>
</dbReference>
<dbReference type="InterPro" id="IPR012341">
    <property type="entry name" value="6hp_glycosidase-like_sf"/>
</dbReference>
<keyword evidence="6" id="KW-1185">Reference proteome</keyword>
<evidence type="ECO:0000313" key="5">
    <source>
        <dbReference type="EMBL" id="GAL26836.1"/>
    </source>
</evidence>
<dbReference type="InterPro" id="IPR052047">
    <property type="entry name" value="GH94_Enzymes"/>
</dbReference>
<name>A0ABQ0JDN0_9VIBR</name>
<gene>
    <name evidence="5" type="ORF">JCM19239_52</name>
</gene>